<keyword evidence="1" id="KW-0472">Membrane</keyword>
<dbReference type="EMBL" id="JBHRSM010000053">
    <property type="protein sequence ID" value="MFC3088381.1"/>
    <property type="molecule type" value="Genomic_DNA"/>
</dbReference>
<name>A0ABV7DZP7_9RHOB</name>
<evidence type="ECO:0000313" key="3">
    <source>
        <dbReference type="Proteomes" id="UP001595445"/>
    </source>
</evidence>
<organism evidence="2 3">
    <name type="scientific">Tabrizicola soli</name>
    <dbReference type="NCBI Taxonomy" id="2185115"/>
    <lineage>
        <taxon>Bacteria</taxon>
        <taxon>Pseudomonadati</taxon>
        <taxon>Pseudomonadota</taxon>
        <taxon>Alphaproteobacteria</taxon>
        <taxon>Rhodobacterales</taxon>
        <taxon>Paracoccaceae</taxon>
        <taxon>Tabrizicola</taxon>
    </lineage>
</organism>
<feature type="transmembrane region" description="Helical" evidence="1">
    <location>
        <begin position="102"/>
        <end position="122"/>
    </location>
</feature>
<proteinExistence type="predicted"/>
<feature type="transmembrane region" description="Helical" evidence="1">
    <location>
        <begin position="158"/>
        <end position="177"/>
    </location>
</feature>
<dbReference type="PANTHER" id="PTHR28008:SF1">
    <property type="entry name" value="DOMAIN PROTEIN, PUTATIVE (AFU_ORTHOLOGUE AFUA_3G10980)-RELATED"/>
    <property type="match status" value="1"/>
</dbReference>
<gene>
    <name evidence="2" type="ORF">ACFOD6_20260</name>
</gene>
<dbReference type="Proteomes" id="UP001595445">
    <property type="component" value="Unassembled WGS sequence"/>
</dbReference>
<dbReference type="PANTHER" id="PTHR28008">
    <property type="entry name" value="DOMAIN PROTEIN, PUTATIVE (AFU_ORTHOLOGUE AFUA_3G10980)-RELATED"/>
    <property type="match status" value="1"/>
</dbReference>
<evidence type="ECO:0000256" key="1">
    <source>
        <dbReference type="SAM" id="Phobius"/>
    </source>
</evidence>
<sequence>MGSDATPIVAEMAGQVGFGIELNPAHVEVAVQWWQDITGETAILESGGQRFDALNPAKPCRLVPQCKPDQATRLTLPRNVSLMARYPKERCVAQGQKNLKQVAVGSAVTLALGMIIAVLTLAPMPAVSPVGSDKVYHILAFAGLAFPLPLVRPRLTIWVVLGVIAYGGAIEMVQPFFGRQAEWADLLADGIGAVVGAVAGYALSRQMVPLPRYRDT</sequence>
<comment type="caution">
    <text evidence="2">The sequence shown here is derived from an EMBL/GenBank/DDBJ whole genome shotgun (WGS) entry which is preliminary data.</text>
</comment>
<accession>A0ABV7DZP7</accession>
<reference evidence="3" key="1">
    <citation type="journal article" date="2019" name="Int. J. Syst. Evol. Microbiol.">
        <title>The Global Catalogue of Microorganisms (GCM) 10K type strain sequencing project: providing services to taxonomists for standard genome sequencing and annotation.</title>
        <authorList>
            <consortium name="The Broad Institute Genomics Platform"/>
            <consortium name="The Broad Institute Genome Sequencing Center for Infectious Disease"/>
            <person name="Wu L."/>
            <person name="Ma J."/>
        </authorList>
    </citation>
    <scope>NUCLEOTIDE SEQUENCE [LARGE SCALE GENOMIC DNA]</scope>
    <source>
        <strain evidence="3">KCTC 62102</strain>
    </source>
</reference>
<keyword evidence="3" id="KW-1185">Reference proteome</keyword>
<dbReference type="RefSeq" id="WP_197644960.1">
    <property type="nucleotide sequence ID" value="NZ_JAEACP010000012.1"/>
</dbReference>
<feature type="transmembrane region" description="Helical" evidence="1">
    <location>
        <begin position="134"/>
        <end position="151"/>
    </location>
</feature>
<keyword evidence="1" id="KW-1133">Transmembrane helix</keyword>
<evidence type="ECO:0000313" key="2">
    <source>
        <dbReference type="EMBL" id="MFC3088381.1"/>
    </source>
</evidence>
<feature type="transmembrane region" description="Helical" evidence="1">
    <location>
        <begin position="183"/>
        <end position="204"/>
    </location>
</feature>
<protein>
    <submittedName>
        <fullName evidence="2">VanZ family protein</fullName>
    </submittedName>
</protein>
<keyword evidence="1" id="KW-0812">Transmembrane</keyword>